<organism evidence="16">
    <name type="scientific">viral metagenome</name>
    <dbReference type="NCBI Taxonomy" id="1070528"/>
    <lineage>
        <taxon>unclassified sequences</taxon>
        <taxon>metagenomes</taxon>
        <taxon>organismal metagenomes</taxon>
    </lineage>
</organism>
<dbReference type="InterPro" id="IPR007642">
    <property type="entry name" value="RNA_pol_Rpb2_2"/>
</dbReference>
<dbReference type="GO" id="GO:0003677">
    <property type="term" value="F:DNA binding"/>
    <property type="evidence" value="ECO:0007669"/>
    <property type="project" value="InterPro"/>
</dbReference>
<evidence type="ECO:0000259" key="15">
    <source>
        <dbReference type="Pfam" id="PF04566"/>
    </source>
</evidence>
<evidence type="ECO:0000256" key="7">
    <source>
        <dbReference type="ARBA" id="ARBA00022833"/>
    </source>
</evidence>
<dbReference type="Pfam" id="PF04560">
    <property type="entry name" value="RNA_pol_Rpb2_7"/>
    <property type="match status" value="1"/>
</dbReference>
<sequence length="1578" mass="178426">MNDSVIWDMIDKMFKENPDSLVSHHLESYNDFFKNGIFRIFKEKNPVRINSNFDPEIDDYRNQCLMYFGGKNGDKLYFGKPIIYDDKENSHYMFPNEARLRNMTYGMTIHYDIEVEYIDILRSGEQPYVIGGGEPKVDEIAEVESDYQPKYAFKNFKEMGSDMAAVGGGPKKQGRAKRVQHKYKITPAMATAMREATDKSMIAPNVQRRTITLEKIYLGKFPIMLQSDFCILKGLSPEVRYTMGECRNDPGGYFIIQGKEKTVVCQEKFADNMLYIREYYDEEVDGKIIDAEFLYSSEIRSVSENVSKPVRTLSVKIVAPTTSYTNRNIVVNIPNVRKPVPLFIVFRALGVLSDKAIIETCLLDLEKYQHMIDLFIPSVHDAGGILTQVLALEYIASLTKGKRMEHALEILADYFLPHIGEVNFCDKALFLGHMVQRMLFVYNGLEEPTDRDNFKYKRIELVGSLLYDLFREYYSDQQKSIHLQFDKRLNLNKSIYGKDLPSLISTFQGEIFKERLLEDGFKRAFKGNWGARPNTKRIGIVQDLNRLSFNGFLSHLRKTNLPMDSGAKLVGPRVLHNSQWGFIDPIDTPDGANIGLHKTLAIATHVTRGGTGTREPIIKWLREKCSMKLPLECSLRLLSELTKVFVNGCWGGSVEEPFECIEKIKLYRRNVLLPVYMSATFDIKTNTIYIYTDDGRMCRPIFYKDSVTGQLSFENKEVAKLLEAGEYTWDNLIHGFNAKRNGANVHINELYELYEGVNKETNPAKLDRFLNKKAIIDYIDSSESENALIALNIEEFPKKNHTHVEIHESLMYGTMCNMINFLENNPPSRNSFSCGQSRQACSLYHTNYSVRMDKTAVVLNNGQLPLVKTRYMEHINHDEMPYGENAIVAIMCYSGYNMEDSILINEGALKRGLFNTTYYSTYETHEEVNDSNDGKSMDKFTNVEMESDVVGLKTGYDYSKLDKYGIIREGTEVDDKTVLIGLVNNSDGKKVDASKMPKKGQLGIVDKTFITEGDEGERIAKVRIREVRIPDQGDKMASRAGQKGTGGLIIKECDMPFTKEGIRPDLIINPHAIPSRMTLGHLIECIMAKVCAMLGGFGDCTPFINKGTKIGVFGETLTHMGYHSSGNEILYNGMTGEQLESEIFIGPTYYMRLKHMVKDKINYRARGPMTALTKQPVSGRANDGGLRIGEMERDSIASHGMVDFLTESMMERADKYKIAVCNTTGLFAIYNPAKNLFLSPMADGPIRFVGSLDGKEMNIENTTHFGRDFSVISVPYSLKLLIQELQAINVQMRIITEDNIDQMESMASSKNLENITGLSDLNEIKKSFMKLSKRDYNEEFNGELDETEVSAELPIGFKPTTPDFATPDYGKKAEDVGWDDSPLYEPKTPEYAPSSPTYQPSSPTYQPSSPTYQPDTSPNDDSPGYAPEYEENYEEKYKMRMGEEYKMDDLVNYRGSTNPQQKWKIIKIGANLITLQSTGDDKEIKIVTKLDIYKGPIEGGASMPMPQPPPQNQPQYPGGLNYNPVIYIGTQPEMAGGGMVVANNDVAEPAPPVTGGASEALVDNLGEVDFNHLVIRKV</sequence>
<protein>
    <recommendedName>
        <fullName evidence="2">DNA-directed RNA polymerase</fullName>
        <ecNumber evidence="2">2.7.7.6</ecNumber>
    </recommendedName>
</protein>
<dbReference type="InterPro" id="IPR007645">
    <property type="entry name" value="RNA_pol_Rpb2_3"/>
</dbReference>
<dbReference type="GO" id="GO:0003899">
    <property type="term" value="F:DNA-directed RNA polymerase activity"/>
    <property type="evidence" value="ECO:0007669"/>
    <property type="project" value="UniProtKB-EC"/>
</dbReference>
<dbReference type="InterPro" id="IPR007646">
    <property type="entry name" value="RNA_pol_Rpb2_4"/>
</dbReference>
<keyword evidence="5" id="KW-0548">Nucleotidyltransferase</keyword>
<dbReference type="Pfam" id="PF04561">
    <property type="entry name" value="RNA_pol_Rpb2_2"/>
    <property type="match status" value="1"/>
</dbReference>
<keyword evidence="4" id="KW-0808">Transferase</keyword>
<dbReference type="Gene3D" id="2.40.50.150">
    <property type="match status" value="1"/>
</dbReference>
<feature type="domain" description="RNA polymerase beta subunit protrusion" evidence="13">
    <location>
        <begin position="201"/>
        <end position="495"/>
    </location>
</feature>
<dbReference type="Pfam" id="PF04566">
    <property type="entry name" value="RNA_pol_Rpb2_4"/>
    <property type="match status" value="1"/>
</dbReference>
<dbReference type="CDD" id="cd00653">
    <property type="entry name" value="RNA_pol_B_RPB2"/>
    <property type="match status" value="1"/>
</dbReference>
<comment type="similarity">
    <text evidence="1">Belongs to the RNA polymerase beta chain family.</text>
</comment>
<evidence type="ECO:0000259" key="11">
    <source>
        <dbReference type="Pfam" id="PF04560"/>
    </source>
</evidence>
<dbReference type="InterPro" id="IPR007120">
    <property type="entry name" value="DNA-dir_RNAP_su2_dom"/>
</dbReference>
<feature type="compositionally biased region" description="Low complexity" evidence="9">
    <location>
        <begin position="1393"/>
        <end position="1414"/>
    </location>
</feature>
<evidence type="ECO:0000256" key="9">
    <source>
        <dbReference type="SAM" id="MobiDB-lite"/>
    </source>
</evidence>
<evidence type="ECO:0000259" key="14">
    <source>
        <dbReference type="Pfam" id="PF04565"/>
    </source>
</evidence>
<evidence type="ECO:0000259" key="13">
    <source>
        <dbReference type="Pfam" id="PF04563"/>
    </source>
</evidence>
<dbReference type="InterPro" id="IPR037033">
    <property type="entry name" value="DNA-dir_RNAP_su2_hyb_sf"/>
</dbReference>
<dbReference type="Gene3D" id="2.40.270.10">
    <property type="entry name" value="DNA-directed RNA polymerase, subunit 2, domain 6"/>
    <property type="match status" value="1"/>
</dbReference>
<evidence type="ECO:0000313" key="16">
    <source>
        <dbReference type="EMBL" id="QHT35083.1"/>
    </source>
</evidence>
<dbReference type="PROSITE" id="PS01166">
    <property type="entry name" value="RNA_POL_BETA"/>
    <property type="match status" value="1"/>
</dbReference>
<dbReference type="InterPro" id="IPR007641">
    <property type="entry name" value="RNA_pol_Rpb2_7"/>
</dbReference>
<feature type="domain" description="RNA polymerase Rpb2" evidence="12">
    <location>
        <begin position="326"/>
        <end position="460"/>
    </location>
</feature>
<keyword evidence="7" id="KW-0862">Zinc</keyword>
<dbReference type="Gene3D" id="3.90.1070.20">
    <property type="match status" value="1"/>
</dbReference>
<dbReference type="Gene3D" id="3.90.1110.10">
    <property type="entry name" value="RNA polymerase Rpb2, domain 2"/>
    <property type="match status" value="1"/>
</dbReference>
<dbReference type="InterPro" id="IPR007121">
    <property type="entry name" value="RNA_pol_bsu_CS"/>
</dbReference>
<evidence type="ECO:0000259" key="12">
    <source>
        <dbReference type="Pfam" id="PF04561"/>
    </source>
</evidence>
<dbReference type="GO" id="GO:0032549">
    <property type="term" value="F:ribonucleoside binding"/>
    <property type="evidence" value="ECO:0007669"/>
    <property type="project" value="InterPro"/>
</dbReference>
<dbReference type="Pfam" id="PF04565">
    <property type="entry name" value="RNA_pol_Rpb2_3"/>
    <property type="match status" value="1"/>
</dbReference>
<evidence type="ECO:0000256" key="8">
    <source>
        <dbReference type="ARBA" id="ARBA00023163"/>
    </source>
</evidence>
<dbReference type="Pfam" id="PF00562">
    <property type="entry name" value="RNA_pol_Rpb2_6"/>
    <property type="match status" value="1"/>
</dbReference>
<dbReference type="Gene3D" id="3.90.1800.10">
    <property type="entry name" value="RNA polymerase alpha subunit dimerisation domain"/>
    <property type="match status" value="1"/>
</dbReference>
<feature type="domain" description="RNA polymerase Rpb2" evidence="11">
    <location>
        <begin position="1184"/>
        <end position="1296"/>
    </location>
</feature>
<dbReference type="InterPro" id="IPR014724">
    <property type="entry name" value="RNA_pol_RPB2_OB-fold"/>
</dbReference>
<dbReference type="InterPro" id="IPR007644">
    <property type="entry name" value="RNA_pol_bsu_protrusion"/>
</dbReference>
<dbReference type="GO" id="GO:0046872">
    <property type="term" value="F:metal ion binding"/>
    <property type="evidence" value="ECO:0007669"/>
    <property type="project" value="UniProtKB-KW"/>
</dbReference>
<name>A0A6C0F371_9ZZZZ</name>
<evidence type="ECO:0000259" key="10">
    <source>
        <dbReference type="Pfam" id="PF00562"/>
    </source>
</evidence>
<dbReference type="InterPro" id="IPR015712">
    <property type="entry name" value="DNA-dir_RNA_pol_su2"/>
</dbReference>
<dbReference type="Pfam" id="PF04563">
    <property type="entry name" value="RNA_pol_Rpb2_1"/>
    <property type="match status" value="2"/>
</dbReference>
<keyword evidence="8" id="KW-0804">Transcription</keyword>
<keyword evidence="6" id="KW-0479">Metal-binding</keyword>
<dbReference type="SUPFAM" id="SSF64484">
    <property type="entry name" value="beta and beta-prime subunits of DNA dependent RNA-polymerase"/>
    <property type="match status" value="2"/>
</dbReference>
<dbReference type="EC" id="2.7.7.6" evidence="2"/>
<feature type="domain" description="RNA polymerase Rpb2" evidence="14">
    <location>
        <begin position="544"/>
        <end position="606"/>
    </location>
</feature>
<evidence type="ECO:0000256" key="5">
    <source>
        <dbReference type="ARBA" id="ARBA00022695"/>
    </source>
</evidence>
<dbReference type="EMBL" id="MN739012">
    <property type="protein sequence ID" value="QHT35083.1"/>
    <property type="molecule type" value="Genomic_DNA"/>
</dbReference>
<dbReference type="GO" id="GO:0000428">
    <property type="term" value="C:DNA-directed RNA polymerase complex"/>
    <property type="evidence" value="ECO:0007669"/>
    <property type="project" value="UniProtKB-KW"/>
</dbReference>
<feature type="domain" description="RNA polymerase beta subunit protrusion" evidence="13">
    <location>
        <begin position="21"/>
        <end position="117"/>
    </location>
</feature>
<accession>A0A6C0F371</accession>
<dbReference type="PANTHER" id="PTHR20856">
    <property type="entry name" value="DNA-DIRECTED RNA POLYMERASE I SUBUNIT 2"/>
    <property type="match status" value="1"/>
</dbReference>
<evidence type="ECO:0000256" key="6">
    <source>
        <dbReference type="ARBA" id="ARBA00022723"/>
    </source>
</evidence>
<evidence type="ECO:0000256" key="1">
    <source>
        <dbReference type="ARBA" id="ARBA00006835"/>
    </source>
</evidence>
<feature type="domain" description="DNA-directed RNA polymerase subunit 2 hybrid-binding" evidence="10">
    <location>
        <begin position="816"/>
        <end position="1181"/>
    </location>
</feature>
<dbReference type="Gene3D" id="3.90.1100.10">
    <property type="match status" value="1"/>
</dbReference>
<evidence type="ECO:0000256" key="2">
    <source>
        <dbReference type="ARBA" id="ARBA00012418"/>
    </source>
</evidence>
<keyword evidence="3" id="KW-0240">DNA-directed RNA polymerase</keyword>
<proteinExistence type="inferred from homology"/>
<reference evidence="16" key="1">
    <citation type="journal article" date="2020" name="Nature">
        <title>Giant virus diversity and host interactions through global metagenomics.</title>
        <authorList>
            <person name="Schulz F."/>
            <person name="Roux S."/>
            <person name="Paez-Espino D."/>
            <person name="Jungbluth S."/>
            <person name="Walsh D.A."/>
            <person name="Denef V.J."/>
            <person name="McMahon K.D."/>
            <person name="Konstantinidis K.T."/>
            <person name="Eloe-Fadrosh E.A."/>
            <person name="Kyrpides N.C."/>
            <person name="Woyke T."/>
        </authorList>
    </citation>
    <scope>NUCLEOTIDE SEQUENCE</scope>
    <source>
        <strain evidence="16">GVMAG-M-3300009180-1</strain>
    </source>
</reference>
<evidence type="ECO:0000256" key="4">
    <source>
        <dbReference type="ARBA" id="ARBA00022679"/>
    </source>
</evidence>
<feature type="domain" description="RNA polymerase Rpb2" evidence="15">
    <location>
        <begin position="644"/>
        <end position="703"/>
    </location>
</feature>
<dbReference type="InterPro" id="IPR037034">
    <property type="entry name" value="RNA_pol_Rpb2_2_sf"/>
</dbReference>
<evidence type="ECO:0000256" key="3">
    <source>
        <dbReference type="ARBA" id="ARBA00022478"/>
    </source>
</evidence>
<dbReference type="GO" id="GO:0006351">
    <property type="term" value="P:DNA-templated transcription"/>
    <property type="evidence" value="ECO:0007669"/>
    <property type="project" value="InterPro"/>
</dbReference>
<feature type="region of interest" description="Disordered" evidence="9">
    <location>
        <begin position="1345"/>
        <end position="1428"/>
    </location>
</feature>